<evidence type="ECO:0000256" key="2">
    <source>
        <dbReference type="ARBA" id="ARBA00022771"/>
    </source>
</evidence>
<protein>
    <recommendedName>
        <fullName evidence="5">RING-type domain-containing protein</fullName>
    </recommendedName>
</protein>
<gene>
    <name evidence="6" type="ORF">SASPL_152228</name>
</gene>
<reference evidence="6" key="1">
    <citation type="submission" date="2018-01" db="EMBL/GenBank/DDBJ databases">
        <authorList>
            <person name="Mao J.F."/>
        </authorList>
    </citation>
    <scope>NUCLEOTIDE SEQUENCE</scope>
    <source>
        <strain evidence="6">Huo1</strain>
        <tissue evidence="6">Leaf</tissue>
    </source>
</reference>
<evidence type="ECO:0000256" key="1">
    <source>
        <dbReference type="ARBA" id="ARBA00022723"/>
    </source>
</evidence>
<proteinExistence type="predicted"/>
<keyword evidence="1" id="KW-0479">Metal-binding</keyword>
<evidence type="ECO:0000256" key="3">
    <source>
        <dbReference type="ARBA" id="ARBA00022833"/>
    </source>
</evidence>
<comment type="caution">
    <text evidence="6">The sequence shown here is derived from an EMBL/GenBank/DDBJ whole genome shotgun (WGS) entry which is preliminary data.</text>
</comment>
<keyword evidence="3" id="KW-0862">Zinc</keyword>
<dbReference type="AlphaFoldDB" id="A0A8X8W3H1"/>
<keyword evidence="2 4" id="KW-0863">Zinc-finger</keyword>
<dbReference type="OrthoDB" id="8062037at2759"/>
<dbReference type="SMART" id="SM00744">
    <property type="entry name" value="RINGv"/>
    <property type="match status" value="1"/>
</dbReference>
<dbReference type="InterPro" id="IPR044249">
    <property type="entry name" value="XERICO-like"/>
</dbReference>
<dbReference type="SMART" id="SM00184">
    <property type="entry name" value="RING"/>
    <property type="match status" value="1"/>
</dbReference>
<keyword evidence="7" id="KW-1185">Reference proteome</keyword>
<dbReference type="SUPFAM" id="SSF57850">
    <property type="entry name" value="RING/U-box"/>
    <property type="match status" value="1"/>
</dbReference>
<dbReference type="Gene3D" id="3.30.40.10">
    <property type="entry name" value="Zinc/RING finger domain, C3HC4 (zinc finger)"/>
    <property type="match status" value="1"/>
</dbReference>
<dbReference type="PANTHER" id="PTHR47258:SF1">
    <property type="entry name" value="E3 UBIQUITIN-PROTEIN LIGASE XERICO-RELATED"/>
    <property type="match status" value="1"/>
</dbReference>
<dbReference type="PANTHER" id="PTHR47258">
    <property type="match status" value="1"/>
</dbReference>
<evidence type="ECO:0000313" key="7">
    <source>
        <dbReference type="Proteomes" id="UP000298416"/>
    </source>
</evidence>
<dbReference type="GO" id="GO:0008270">
    <property type="term" value="F:zinc ion binding"/>
    <property type="evidence" value="ECO:0007669"/>
    <property type="project" value="UniProtKB-KW"/>
</dbReference>
<evidence type="ECO:0000256" key="4">
    <source>
        <dbReference type="PROSITE-ProRule" id="PRU00175"/>
    </source>
</evidence>
<dbReference type="Proteomes" id="UP000298416">
    <property type="component" value="Unassembled WGS sequence"/>
</dbReference>
<dbReference type="InterPro" id="IPR001841">
    <property type="entry name" value="Znf_RING"/>
</dbReference>
<organism evidence="6">
    <name type="scientific">Salvia splendens</name>
    <name type="common">Scarlet sage</name>
    <dbReference type="NCBI Taxonomy" id="180675"/>
    <lineage>
        <taxon>Eukaryota</taxon>
        <taxon>Viridiplantae</taxon>
        <taxon>Streptophyta</taxon>
        <taxon>Embryophyta</taxon>
        <taxon>Tracheophyta</taxon>
        <taxon>Spermatophyta</taxon>
        <taxon>Magnoliopsida</taxon>
        <taxon>eudicotyledons</taxon>
        <taxon>Gunneridae</taxon>
        <taxon>Pentapetalae</taxon>
        <taxon>asterids</taxon>
        <taxon>lamiids</taxon>
        <taxon>Lamiales</taxon>
        <taxon>Lamiaceae</taxon>
        <taxon>Nepetoideae</taxon>
        <taxon>Mentheae</taxon>
        <taxon>Salviinae</taxon>
        <taxon>Salvia</taxon>
        <taxon>Salvia subgen. Calosphace</taxon>
        <taxon>core Calosphace</taxon>
    </lineage>
</organism>
<dbReference type="InterPro" id="IPR011016">
    <property type="entry name" value="Znf_RING-CH"/>
</dbReference>
<dbReference type="PROSITE" id="PS50089">
    <property type="entry name" value="ZF_RING_2"/>
    <property type="match status" value="1"/>
</dbReference>
<feature type="domain" description="RING-type" evidence="5">
    <location>
        <begin position="95"/>
        <end position="137"/>
    </location>
</feature>
<dbReference type="Pfam" id="PF13639">
    <property type="entry name" value="zf-RING_2"/>
    <property type="match status" value="1"/>
</dbReference>
<reference evidence="6" key="2">
    <citation type="submission" date="2020-08" db="EMBL/GenBank/DDBJ databases">
        <title>Plant Genome Project.</title>
        <authorList>
            <person name="Zhang R.-G."/>
        </authorList>
    </citation>
    <scope>NUCLEOTIDE SEQUENCE</scope>
    <source>
        <strain evidence="6">Huo1</strain>
        <tissue evidence="6">Leaf</tissue>
    </source>
</reference>
<evidence type="ECO:0000313" key="6">
    <source>
        <dbReference type="EMBL" id="KAG6387046.1"/>
    </source>
</evidence>
<dbReference type="InterPro" id="IPR013083">
    <property type="entry name" value="Znf_RING/FYVE/PHD"/>
</dbReference>
<sequence>MAISSYPTPADAGVLCVILANTVISISILKELVRSILHIVGIRIASWEELSADTSDSGECRKGLSESYMEEFRSQMPAMRFDSLSMHDNNPGQECSICLSEFEPNAEVNHLTCSHVFHNVCLEKWLNYWNTTCPLCRNCMMPQEAEEEEDTCPM</sequence>
<accession>A0A8X8W3H1</accession>
<name>A0A8X8W3H1_SALSN</name>
<dbReference type="EMBL" id="PNBA02000021">
    <property type="protein sequence ID" value="KAG6387046.1"/>
    <property type="molecule type" value="Genomic_DNA"/>
</dbReference>
<evidence type="ECO:0000259" key="5">
    <source>
        <dbReference type="PROSITE" id="PS50089"/>
    </source>
</evidence>